<dbReference type="Proteomes" id="UP000643610">
    <property type="component" value="Unassembled WGS sequence"/>
</dbReference>
<evidence type="ECO:0000256" key="3">
    <source>
        <dbReference type="ARBA" id="ARBA00022837"/>
    </source>
</evidence>
<sequence>GTGTGGNNDDRLTVVNVSNPTVGEGGNLVFTISLSGTSTTATTVSISALSGTATLGADTGLQQVSTDGGVTWNTLGSSVIVPAGASGFQVRIVTISDGLLEGSETISLSAATAQNTSSVIGIGTITDGTVPTVSISGPAAVNEAAGTITYTISLSSASAAPVSVNYGTANGTALAGSDYTATAGSVTFAPGETSKIITVSITNDTVFEGDENYQVNLSTPTNAILDVDNIVTVIVNDDQPTITTVEPGAPGVAGDTVIEGNDLVYTVSLSAATTIAST</sequence>
<evidence type="ECO:0000259" key="5">
    <source>
        <dbReference type="SMART" id="SM00237"/>
    </source>
</evidence>
<gene>
    <name evidence="6" type="ORF">H8K33_10565</name>
</gene>
<dbReference type="InterPro" id="IPR003644">
    <property type="entry name" value="Calx_beta"/>
</dbReference>
<comment type="caution">
    <text evidence="6">The sequence shown here is derived from an EMBL/GenBank/DDBJ whole genome shotgun (WGS) entry which is preliminary data.</text>
</comment>
<dbReference type="InterPro" id="IPR051171">
    <property type="entry name" value="CaCA"/>
</dbReference>
<evidence type="ECO:0000256" key="1">
    <source>
        <dbReference type="ARBA" id="ARBA00022729"/>
    </source>
</evidence>
<dbReference type="PANTHER" id="PTHR11878">
    <property type="entry name" value="SODIUM/CALCIUM EXCHANGER"/>
    <property type="match status" value="1"/>
</dbReference>
<evidence type="ECO:0000256" key="2">
    <source>
        <dbReference type="ARBA" id="ARBA00022737"/>
    </source>
</evidence>
<evidence type="ECO:0000313" key="7">
    <source>
        <dbReference type="Proteomes" id="UP000643610"/>
    </source>
</evidence>
<dbReference type="SMART" id="SM00237">
    <property type="entry name" value="Calx_beta"/>
    <property type="match status" value="1"/>
</dbReference>
<proteinExistence type="predicted"/>
<dbReference type="SUPFAM" id="SSF141072">
    <property type="entry name" value="CalX-like"/>
    <property type="match status" value="2"/>
</dbReference>
<feature type="non-terminal residue" evidence="6">
    <location>
        <position position="278"/>
    </location>
</feature>
<evidence type="ECO:0000256" key="4">
    <source>
        <dbReference type="ARBA" id="ARBA00023065"/>
    </source>
</evidence>
<feature type="non-terminal residue" evidence="6">
    <location>
        <position position="1"/>
    </location>
</feature>
<dbReference type="EMBL" id="JACOFU010000003">
    <property type="protein sequence ID" value="MBC3831952.1"/>
    <property type="molecule type" value="Genomic_DNA"/>
</dbReference>
<name>A0ABR6XSQ3_9BURK</name>
<keyword evidence="1" id="KW-0732">Signal</keyword>
<dbReference type="InterPro" id="IPR038081">
    <property type="entry name" value="CalX-like_sf"/>
</dbReference>
<evidence type="ECO:0000313" key="6">
    <source>
        <dbReference type="EMBL" id="MBC3831952.1"/>
    </source>
</evidence>
<keyword evidence="4" id="KW-0813">Transport</keyword>
<protein>
    <recommendedName>
        <fullName evidence="5">Calx-beta domain-containing protein</fullName>
    </recommendedName>
</protein>
<keyword evidence="7" id="KW-1185">Reference proteome</keyword>
<keyword evidence="3" id="KW-0106">Calcium</keyword>
<keyword evidence="4" id="KW-0406">Ion transport</keyword>
<dbReference type="RefSeq" id="WP_281387336.1">
    <property type="nucleotide sequence ID" value="NZ_JACOFU010000003.1"/>
</dbReference>
<feature type="domain" description="Calx-beta" evidence="5">
    <location>
        <begin position="120"/>
        <end position="218"/>
    </location>
</feature>
<dbReference type="PANTHER" id="PTHR11878:SF65">
    <property type="entry name" value="NA_CA-EXCHANGE PROTEIN, ISOFORM G"/>
    <property type="match status" value="1"/>
</dbReference>
<dbReference type="Pfam" id="PF03160">
    <property type="entry name" value="Calx-beta"/>
    <property type="match status" value="2"/>
</dbReference>
<reference evidence="6 7" key="1">
    <citation type="submission" date="2020-08" db="EMBL/GenBank/DDBJ databases">
        <title>Novel species isolated from subtropical streams in China.</title>
        <authorList>
            <person name="Lu H."/>
        </authorList>
    </citation>
    <scope>NUCLEOTIDE SEQUENCE [LARGE SCALE GENOMIC DNA]</scope>
    <source>
        <strain evidence="6 7">KCTC 52442</strain>
    </source>
</reference>
<organism evidence="6 7">
    <name type="scientific">Undibacterium amnicola</name>
    <dbReference type="NCBI Taxonomy" id="1834038"/>
    <lineage>
        <taxon>Bacteria</taxon>
        <taxon>Pseudomonadati</taxon>
        <taxon>Pseudomonadota</taxon>
        <taxon>Betaproteobacteria</taxon>
        <taxon>Burkholderiales</taxon>
        <taxon>Oxalobacteraceae</taxon>
        <taxon>Undibacterium</taxon>
    </lineage>
</organism>
<accession>A0ABR6XSQ3</accession>
<dbReference type="Gene3D" id="2.60.40.2030">
    <property type="match status" value="2"/>
</dbReference>
<keyword evidence="2" id="KW-0677">Repeat</keyword>